<protein>
    <submittedName>
        <fullName evidence="2">Maleylpyruvate isomerase family mycothiol-dependent enzyme</fullName>
    </submittedName>
</protein>
<evidence type="ECO:0000313" key="2">
    <source>
        <dbReference type="EMBL" id="MBG0741494.1"/>
    </source>
</evidence>
<dbReference type="NCBIfam" id="TIGR03083">
    <property type="entry name" value="maleylpyruvate isomerase family mycothiol-dependent enzyme"/>
    <property type="match status" value="1"/>
</dbReference>
<organism evidence="2 3">
    <name type="scientific">Arthrobacter terrae</name>
    <dbReference type="NCBI Taxonomy" id="2935737"/>
    <lineage>
        <taxon>Bacteria</taxon>
        <taxon>Bacillati</taxon>
        <taxon>Actinomycetota</taxon>
        <taxon>Actinomycetes</taxon>
        <taxon>Micrococcales</taxon>
        <taxon>Micrococcaceae</taxon>
        <taxon>Arthrobacter</taxon>
    </lineage>
</organism>
<evidence type="ECO:0000259" key="1">
    <source>
        <dbReference type="Pfam" id="PF11716"/>
    </source>
</evidence>
<keyword evidence="3" id="KW-1185">Reference proteome</keyword>
<keyword evidence="2" id="KW-0413">Isomerase</keyword>
<sequence length="217" mass="23489">MKERLGALIWPVVHDERQALIDDLASLEPAAWRANSLCLRWDVHDVVAHLIDSAETTRLGFIQRMLAAGFNFDRDNAVGVTREKTAEPLETLAKFQAVRLRTSTPPAALATRLVEAFVHGEDIRRPLKIIRDYPPEHVATALGYQVKTSVKIGGGKEIAQGWRLVATDTGFEHGDGPEVHALAITLLLAASGRPVAANELTGPGAAAFHAATIKEPA</sequence>
<gene>
    <name evidence="2" type="ORF">IV500_19200</name>
</gene>
<evidence type="ECO:0000313" key="3">
    <source>
        <dbReference type="Proteomes" id="UP000655366"/>
    </source>
</evidence>
<dbReference type="InterPro" id="IPR017517">
    <property type="entry name" value="Maleyloyr_isom"/>
</dbReference>
<reference evidence="2 3" key="1">
    <citation type="submission" date="2020-11" db="EMBL/GenBank/DDBJ databases">
        <title>Arthrobacter antarcticus sp. nov., isolated from Antarctic Soil.</title>
        <authorList>
            <person name="Li J."/>
        </authorList>
    </citation>
    <scope>NUCLEOTIDE SEQUENCE [LARGE SCALE GENOMIC DNA]</scope>
    <source>
        <strain evidence="2 3">Z1-20</strain>
    </source>
</reference>
<dbReference type="Pfam" id="PF11716">
    <property type="entry name" value="MDMPI_N"/>
    <property type="match status" value="1"/>
</dbReference>
<dbReference type="AlphaFoldDB" id="A0A931G9V8"/>
<name>A0A931G9V8_9MICC</name>
<feature type="domain" description="Mycothiol-dependent maleylpyruvate isomerase metal-binding" evidence="1">
    <location>
        <begin position="14"/>
        <end position="93"/>
    </location>
</feature>
<accession>A0A931G9V8</accession>
<dbReference type="EMBL" id="JADNYM010000031">
    <property type="protein sequence ID" value="MBG0741494.1"/>
    <property type="molecule type" value="Genomic_DNA"/>
</dbReference>
<dbReference type="Proteomes" id="UP000655366">
    <property type="component" value="Unassembled WGS sequence"/>
</dbReference>
<comment type="caution">
    <text evidence="2">The sequence shown here is derived from an EMBL/GenBank/DDBJ whole genome shotgun (WGS) entry which is preliminary data.</text>
</comment>
<dbReference type="RefSeq" id="WP_196398422.1">
    <property type="nucleotide sequence ID" value="NZ_JADNYM010000031.1"/>
</dbReference>
<dbReference type="Gene3D" id="1.20.120.450">
    <property type="entry name" value="dinb family like domain"/>
    <property type="match status" value="1"/>
</dbReference>
<dbReference type="SUPFAM" id="SSF109854">
    <property type="entry name" value="DinB/YfiT-like putative metalloenzymes"/>
    <property type="match status" value="1"/>
</dbReference>
<dbReference type="InterPro" id="IPR024344">
    <property type="entry name" value="MDMPI_metal-binding"/>
</dbReference>
<dbReference type="InterPro" id="IPR034660">
    <property type="entry name" value="DinB/YfiT-like"/>
</dbReference>
<dbReference type="GO" id="GO:0046872">
    <property type="term" value="F:metal ion binding"/>
    <property type="evidence" value="ECO:0007669"/>
    <property type="project" value="InterPro"/>
</dbReference>
<dbReference type="GO" id="GO:0016853">
    <property type="term" value="F:isomerase activity"/>
    <property type="evidence" value="ECO:0007669"/>
    <property type="project" value="UniProtKB-KW"/>
</dbReference>
<proteinExistence type="predicted"/>